<dbReference type="InterPro" id="IPR025662">
    <property type="entry name" value="Sigma_54_int_dom_ATP-bd_1"/>
</dbReference>
<dbReference type="PROSITE" id="PS00675">
    <property type="entry name" value="SIGMA54_INTERACT_1"/>
    <property type="match status" value="1"/>
</dbReference>
<gene>
    <name evidence="1" type="ORF">G9Q97_16540</name>
</gene>
<evidence type="ECO:0000313" key="2">
    <source>
        <dbReference type="Proteomes" id="UP000649799"/>
    </source>
</evidence>
<keyword evidence="2" id="KW-1185">Reference proteome</keyword>
<dbReference type="EMBL" id="JAANYN010000007">
    <property type="protein sequence ID" value="NHE58418.1"/>
    <property type="molecule type" value="Genomic_DNA"/>
</dbReference>
<dbReference type="SUPFAM" id="SSF52540">
    <property type="entry name" value="P-loop containing nucleoside triphosphate hydrolases"/>
    <property type="match status" value="1"/>
</dbReference>
<organism evidence="1 2">
    <name type="scientific">Cyclobacterium plantarum</name>
    <dbReference type="NCBI Taxonomy" id="2716263"/>
    <lineage>
        <taxon>Bacteria</taxon>
        <taxon>Pseudomonadati</taxon>
        <taxon>Bacteroidota</taxon>
        <taxon>Cytophagia</taxon>
        <taxon>Cytophagales</taxon>
        <taxon>Cyclobacteriaceae</taxon>
        <taxon>Cyclobacterium</taxon>
    </lineage>
</organism>
<dbReference type="RefSeq" id="WP_166148791.1">
    <property type="nucleotide sequence ID" value="NZ_JAANYN010000007.1"/>
</dbReference>
<sequence length="61" mass="6582">MLTTQSVAFEYNQANHFAFPDIRLSAGSDLLILGESGVGKTTLLHLIAVYKIDISKSLSNA</sequence>
<accession>A0ABX0HBW6</accession>
<dbReference type="InterPro" id="IPR027417">
    <property type="entry name" value="P-loop_NTPase"/>
</dbReference>
<dbReference type="Gene3D" id="3.40.50.300">
    <property type="entry name" value="P-loop containing nucleotide triphosphate hydrolases"/>
    <property type="match status" value="1"/>
</dbReference>
<protein>
    <recommendedName>
        <fullName evidence="3">ATP-binding cassette domain-containing protein</fullName>
    </recommendedName>
</protein>
<evidence type="ECO:0000313" key="1">
    <source>
        <dbReference type="EMBL" id="NHE58418.1"/>
    </source>
</evidence>
<comment type="caution">
    <text evidence="1">The sequence shown here is derived from an EMBL/GenBank/DDBJ whole genome shotgun (WGS) entry which is preliminary data.</text>
</comment>
<dbReference type="Proteomes" id="UP000649799">
    <property type="component" value="Unassembled WGS sequence"/>
</dbReference>
<name>A0ABX0HBW6_9BACT</name>
<reference evidence="1 2" key="1">
    <citation type="submission" date="2020-03" db="EMBL/GenBank/DDBJ databases">
        <title>Cyclobacterium plantarum sp. nov., a marine bacterium isolated from a coastal-marine wetland.</title>
        <authorList>
            <person name="Sanchez-Porro C."/>
            <person name="Ventosa A."/>
            <person name="Amoozegar M."/>
        </authorList>
    </citation>
    <scope>NUCLEOTIDE SEQUENCE [LARGE SCALE GENOMIC DNA]</scope>
    <source>
        <strain evidence="1 2">GBPx2</strain>
    </source>
</reference>
<proteinExistence type="predicted"/>
<evidence type="ECO:0008006" key="3">
    <source>
        <dbReference type="Google" id="ProtNLM"/>
    </source>
</evidence>